<dbReference type="Gramene" id="Bo7g111900.1">
    <property type="protein sequence ID" value="Bo7g111900.1"/>
    <property type="gene ID" value="Bo7g111900"/>
</dbReference>
<dbReference type="EnsemblPlants" id="Bo7g111900.1">
    <property type="protein sequence ID" value="Bo7g111900.1"/>
    <property type="gene ID" value="Bo7g111900"/>
</dbReference>
<evidence type="ECO:0000313" key="1">
    <source>
        <dbReference type="EnsemblPlants" id="Bo7g111900.1"/>
    </source>
</evidence>
<reference evidence="1" key="2">
    <citation type="submission" date="2015-03" db="UniProtKB">
        <authorList>
            <consortium name="EnsemblPlants"/>
        </authorList>
    </citation>
    <scope>IDENTIFICATION</scope>
</reference>
<evidence type="ECO:0000313" key="2">
    <source>
        <dbReference type="Proteomes" id="UP000032141"/>
    </source>
</evidence>
<keyword evidence="2" id="KW-1185">Reference proteome</keyword>
<proteinExistence type="predicted"/>
<organism evidence="1 2">
    <name type="scientific">Brassica oleracea var. oleracea</name>
    <dbReference type="NCBI Taxonomy" id="109376"/>
    <lineage>
        <taxon>Eukaryota</taxon>
        <taxon>Viridiplantae</taxon>
        <taxon>Streptophyta</taxon>
        <taxon>Embryophyta</taxon>
        <taxon>Tracheophyta</taxon>
        <taxon>Spermatophyta</taxon>
        <taxon>Magnoliopsida</taxon>
        <taxon>eudicotyledons</taxon>
        <taxon>Gunneridae</taxon>
        <taxon>Pentapetalae</taxon>
        <taxon>rosids</taxon>
        <taxon>malvids</taxon>
        <taxon>Brassicales</taxon>
        <taxon>Brassicaceae</taxon>
        <taxon>Brassiceae</taxon>
        <taxon>Brassica</taxon>
    </lineage>
</organism>
<reference evidence="1 2" key="1">
    <citation type="journal article" date="2014" name="Genome Biol.">
        <title>Transcriptome and methylome profiling reveals relics of genome dominance in the mesopolyploid Brassica oleracea.</title>
        <authorList>
            <person name="Parkin I.A."/>
            <person name="Koh C."/>
            <person name="Tang H."/>
            <person name="Robinson S.J."/>
            <person name="Kagale S."/>
            <person name="Clarke W.E."/>
            <person name="Town C.D."/>
            <person name="Nixon J."/>
            <person name="Krishnakumar V."/>
            <person name="Bidwell S.L."/>
            <person name="Denoeud F."/>
            <person name="Belcram H."/>
            <person name="Links M.G."/>
            <person name="Just J."/>
            <person name="Clarke C."/>
            <person name="Bender T."/>
            <person name="Huebert T."/>
            <person name="Mason A.S."/>
            <person name="Pires J.C."/>
            <person name="Barker G."/>
            <person name="Moore J."/>
            <person name="Walley P.G."/>
            <person name="Manoli S."/>
            <person name="Batley J."/>
            <person name="Edwards D."/>
            <person name="Nelson M.N."/>
            <person name="Wang X."/>
            <person name="Paterson A.H."/>
            <person name="King G."/>
            <person name="Bancroft I."/>
            <person name="Chalhoub B."/>
            <person name="Sharpe A.G."/>
        </authorList>
    </citation>
    <scope>NUCLEOTIDE SEQUENCE</scope>
    <source>
        <strain evidence="1 2">cv. TO1000</strain>
    </source>
</reference>
<accession>A0A0D3DGJ1</accession>
<dbReference type="HOGENOM" id="CLU_2657918_0_0_1"/>
<sequence length="76" mass="8564">MDFDEELNLCITKGKTMDPSFGEASSTTSSRSIDLNPIYHSPLLHLLIHWWVSLLLSIQPFNINNSSTSDSKARIK</sequence>
<dbReference type="Proteomes" id="UP000032141">
    <property type="component" value="Chromosome C7"/>
</dbReference>
<protein>
    <submittedName>
        <fullName evidence="1">Uncharacterized protein</fullName>
    </submittedName>
</protein>
<name>A0A0D3DGJ1_BRAOL</name>
<dbReference type="AlphaFoldDB" id="A0A0D3DGJ1"/>